<dbReference type="InterPro" id="IPR015020">
    <property type="entry name" value="Rv2525c-like_Glyco_Hydro-like"/>
</dbReference>
<name>A0ABX5STN2_9MICO</name>
<protein>
    <submittedName>
        <fullName evidence="2">DUF1906 domain-containing protein</fullName>
    </submittedName>
</protein>
<dbReference type="Proteomes" id="UP000295748">
    <property type="component" value="Chromosome"/>
</dbReference>
<dbReference type="Gene3D" id="3.20.20.80">
    <property type="entry name" value="Glycosidases"/>
    <property type="match status" value="1"/>
</dbReference>
<proteinExistence type="predicted"/>
<dbReference type="InterPro" id="IPR036365">
    <property type="entry name" value="PGBD-like_sf"/>
</dbReference>
<accession>A0ABX5STN2</accession>
<dbReference type="RefSeq" id="WP_135067363.1">
    <property type="nucleotide sequence ID" value="NZ_CP038266.1"/>
</dbReference>
<organism evidence="2 3">
    <name type="scientific">Microbacterium wangchenii</name>
    <dbReference type="NCBI Taxonomy" id="2541726"/>
    <lineage>
        <taxon>Bacteria</taxon>
        <taxon>Bacillati</taxon>
        <taxon>Actinomycetota</taxon>
        <taxon>Actinomycetes</taxon>
        <taxon>Micrococcales</taxon>
        <taxon>Microbacteriaceae</taxon>
        <taxon>Microbacterium</taxon>
    </lineage>
</organism>
<dbReference type="SUPFAM" id="SSF47090">
    <property type="entry name" value="PGBD-like"/>
    <property type="match status" value="1"/>
</dbReference>
<dbReference type="Pfam" id="PF08924">
    <property type="entry name" value="Rv2525c_GlyHyd-like"/>
    <property type="match status" value="1"/>
</dbReference>
<dbReference type="CDD" id="cd06418">
    <property type="entry name" value="GH25_BacA-like"/>
    <property type="match status" value="1"/>
</dbReference>
<sequence length="814" mass="88474">MSDPKVLETQSWLNVTYGNHPQWNTVTVDGFTGWGTIFGLIRGLQIELGITTLADNFGAGTLSALTTQFGSLSSTTTNMNLIHLAQGALWCKGYSGGWTWGVFDPSLQSSVMNVTAAMGLTALPSISPKVLRSLMSMDAYTLLPGGDATKRAVQQWLNGKYSHRRDFPLLPCDGLFSRNTQQGLMYAIQYELNMADGVANGNFGSGTKSGLQNQAGVAFGSNDYEKNWVRLFQGALRFNNRPAPFTGNFSTATRTETESFQSYAELAVHGAGDYRTWASLLISTGDETRPGIASDMATQLTAPHCAALYNAGYRTVGRYLTVATKRYVPGEIQRIHQAGLATFPIMQEANTLPQHFSFTKGEDHALQATRRLRQLGFKGGTTVFFAVDYDATDDGITSNIIPFFQGLKAGLERTRVPYKVGIYGTRNVCARVINAGLATEAFVASMSWGWSGNLGYALPPSWSYDQIQNLTLPGTGLEIDKNVQSVRASPAAQFDVEATPVVGGAYDAFYWMVTHDTVLAETTGPVESARRQADAVLYYIQRKNAAYLETQFLAYNAGPPGPVSSPSRYFYDNFPTWATSRESWDADAAFLPNFTVVNGTTVGTSHLAVTARGYMNWGRPGPSSFAAATVADLGGWALDLATLWRDFADIHKNARPASYATTYNWFKSRLGVRDANQSTQGSFSFDDLIGDIDGYLIGGRMSDSADRRLDDAVREVRTGIASSDLWRYQTFYHERFGSSQANARAAAINALSSSNFFVDTAVRFTLGGLNFTLGNVFNSTTPLHPNSIELDAVGDAWKDLVKGLATDGTTAAPS</sequence>
<reference evidence="2 3" key="1">
    <citation type="submission" date="2019-03" db="EMBL/GenBank/DDBJ databases">
        <authorList>
            <person name="Dong K."/>
        </authorList>
    </citation>
    <scope>NUCLEOTIDE SEQUENCE [LARGE SCALE GENOMIC DNA]</scope>
    <source>
        <strain evidence="3">dk512</strain>
    </source>
</reference>
<keyword evidence="3" id="KW-1185">Reference proteome</keyword>
<gene>
    <name evidence="2" type="ORF">E4K62_10895</name>
</gene>
<evidence type="ECO:0000259" key="1">
    <source>
        <dbReference type="Pfam" id="PF08924"/>
    </source>
</evidence>
<evidence type="ECO:0000313" key="2">
    <source>
        <dbReference type="EMBL" id="QBR89147.1"/>
    </source>
</evidence>
<dbReference type="InterPro" id="IPR017853">
    <property type="entry name" value="GH"/>
</dbReference>
<dbReference type="SUPFAM" id="SSF51445">
    <property type="entry name" value="(Trans)glycosidases"/>
    <property type="match status" value="1"/>
</dbReference>
<dbReference type="EMBL" id="CP038266">
    <property type="protein sequence ID" value="QBR89147.1"/>
    <property type="molecule type" value="Genomic_DNA"/>
</dbReference>
<feature type="domain" description="Rv2525c-like glycoside hydrolase-like" evidence="1">
    <location>
        <begin position="307"/>
        <end position="464"/>
    </location>
</feature>
<evidence type="ECO:0000313" key="3">
    <source>
        <dbReference type="Proteomes" id="UP000295748"/>
    </source>
</evidence>